<dbReference type="FunFam" id="1.25.40.10:FF:001093">
    <property type="entry name" value="Pentatricopeptide repeat-containing protein At2g34400"/>
    <property type="match status" value="1"/>
</dbReference>
<accession>A0AAV7GV56</accession>
<keyword evidence="1" id="KW-0677">Repeat</keyword>
<evidence type="ECO:0000256" key="2">
    <source>
        <dbReference type="PROSITE-ProRule" id="PRU00708"/>
    </source>
</evidence>
<comment type="caution">
    <text evidence="3">The sequence shown here is derived from an EMBL/GenBank/DDBJ whole genome shotgun (WGS) entry which is preliminary data.</text>
</comment>
<organism evidence="3 4">
    <name type="scientific">Dendrobium chrysotoxum</name>
    <name type="common">Orchid</name>
    <dbReference type="NCBI Taxonomy" id="161865"/>
    <lineage>
        <taxon>Eukaryota</taxon>
        <taxon>Viridiplantae</taxon>
        <taxon>Streptophyta</taxon>
        <taxon>Embryophyta</taxon>
        <taxon>Tracheophyta</taxon>
        <taxon>Spermatophyta</taxon>
        <taxon>Magnoliopsida</taxon>
        <taxon>Liliopsida</taxon>
        <taxon>Asparagales</taxon>
        <taxon>Orchidaceae</taxon>
        <taxon>Epidendroideae</taxon>
        <taxon>Malaxideae</taxon>
        <taxon>Dendrobiinae</taxon>
        <taxon>Dendrobium</taxon>
    </lineage>
</organism>
<sequence>MSLLLPQPPSLFLQPALPSSPSSNPSPRNPKIFSIHFPSPKPFPSTHQTSLHRTNSQSVGQFNLQQNWLHLLQTSIELKDLSLGLSIHAFLIKSARVLDTFHGNNLINMYSKFCRVESAHQVFDEMPIRNTISWTSLINAYSSINDFDNVLRILRKMHESGEKFNEHTCSCILHSVEDLGIGEQVHALATKIGVEDNVAVGTSLVSMYASNGRIEDMELLFREMVDIDIRCLNSLILDYKKNKNWVKVILTFIYVLETGLQPNEYTFTNTISACDGSISINEGRQIHGLAIKCGALCEISVGNAVIKMYGEHELTADAEKMFDTMRDRNLVSWTAILPIRVKSGFKDGIIDGFAKMLELGLGFDSSCLSTVLDVCSQYKDYKIASQIHACVCKLGYASDDFVATALTDAYAKSGRAKEARAVFDSLLNPSIASFNVILDGSLETRGAEDDIMVLFSKLRSTGLKPDAITCTKFLCLSAGQSLAAHGKAFHAYGIKTGFDEDIGVGNAVISMYGKCGCIGDASAKFNEMIKRDIVTWNAIISAHAIHGEGLEALLLYENMIIERVQPDESTIVSILQACSYSGYLDDGIRIFQSVKENYGIKPALEHHVCLVDLLGRKGDLEQAMKFIKYSEFRDEPQLWRSLVNACKFCGDPSFGKLASRRLIDLAPDDSASYILCANMYSKSGMQEEAREMRVAMRERKLRKETGCSWISLGNKVHYFTAGGMDHFKSREIHESLLEFSRHLKEFEMCFCNNTTPQ</sequence>
<keyword evidence="4" id="KW-1185">Reference proteome</keyword>
<evidence type="ECO:0000313" key="3">
    <source>
        <dbReference type="EMBL" id="KAH0459452.1"/>
    </source>
</evidence>
<dbReference type="InterPro" id="IPR011990">
    <property type="entry name" value="TPR-like_helical_dom_sf"/>
</dbReference>
<dbReference type="InterPro" id="IPR046960">
    <property type="entry name" value="PPR_At4g14850-like_plant"/>
</dbReference>
<gene>
    <name evidence="3" type="ORF">IEQ34_012266</name>
</gene>
<dbReference type="Proteomes" id="UP000775213">
    <property type="component" value="Unassembled WGS sequence"/>
</dbReference>
<feature type="repeat" description="PPR" evidence="2">
    <location>
        <begin position="197"/>
        <end position="231"/>
    </location>
</feature>
<dbReference type="Gene3D" id="1.25.40.10">
    <property type="entry name" value="Tetratricopeptide repeat domain"/>
    <property type="match status" value="5"/>
</dbReference>
<dbReference type="GO" id="GO:0003723">
    <property type="term" value="F:RNA binding"/>
    <property type="evidence" value="ECO:0007669"/>
    <property type="project" value="InterPro"/>
</dbReference>
<reference evidence="3 4" key="1">
    <citation type="journal article" date="2021" name="Hortic Res">
        <title>Chromosome-scale assembly of the Dendrobium chrysotoxum genome enhances the understanding of orchid evolution.</title>
        <authorList>
            <person name="Zhang Y."/>
            <person name="Zhang G.Q."/>
            <person name="Zhang D."/>
            <person name="Liu X.D."/>
            <person name="Xu X.Y."/>
            <person name="Sun W.H."/>
            <person name="Yu X."/>
            <person name="Zhu X."/>
            <person name="Wang Z.W."/>
            <person name="Zhao X."/>
            <person name="Zhong W.Y."/>
            <person name="Chen H."/>
            <person name="Yin W.L."/>
            <person name="Huang T."/>
            <person name="Niu S.C."/>
            <person name="Liu Z.J."/>
        </authorList>
    </citation>
    <scope>NUCLEOTIDE SEQUENCE [LARGE SCALE GENOMIC DNA]</scope>
    <source>
        <strain evidence="3">Lindl</strain>
    </source>
</reference>
<dbReference type="PANTHER" id="PTHR47926">
    <property type="entry name" value="PENTATRICOPEPTIDE REPEAT-CONTAINING PROTEIN"/>
    <property type="match status" value="1"/>
</dbReference>
<dbReference type="InterPro" id="IPR046848">
    <property type="entry name" value="E_motif"/>
</dbReference>
<evidence type="ECO:0008006" key="5">
    <source>
        <dbReference type="Google" id="ProtNLM"/>
    </source>
</evidence>
<proteinExistence type="predicted"/>
<dbReference type="Pfam" id="PF13041">
    <property type="entry name" value="PPR_2"/>
    <property type="match status" value="1"/>
</dbReference>
<dbReference type="Pfam" id="PF20431">
    <property type="entry name" value="E_motif"/>
    <property type="match status" value="1"/>
</dbReference>
<dbReference type="Pfam" id="PF01535">
    <property type="entry name" value="PPR"/>
    <property type="match status" value="5"/>
</dbReference>
<feature type="repeat" description="PPR" evidence="2">
    <location>
        <begin position="532"/>
        <end position="566"/>
    </location>
</feature>
<dbReference type="EMBL" id="JAGFBR010000011">
    <property type="protein sequence ID" value="KAH0459452.1"/>
    <property type="molecule type" value="Genomic_DNA"/>
</dbReference>
<dbReference type="GO" id="GO:0009451">
    <property type="term" value="P:RNA modification"/>
    <property type="evidence" value="ECO:0007669"/>
    <property type="project" value="InterPro"/>
</dbReference>
<evidence type="ECO:0000256" key="1">
    <source>
        <dbReference type="ARBA" id="ARBA00022737"/>
    </source>
</evidence>
<dbReference type="PROSITE" id="PS51375">
    <property type="entry name" value="PPR"/>
    <property type="match status" value="3"/>
</dbReference>
<feature type="repeat" description="PPR" evidence="2">
    <location>
        <begin position="130"/>
        <end position="164"/>
    </location>
</feature>
<name>A0AAV7GV56_DENCH</name>
<dbReference type="NCBIfam" id="TIGR00756">
    <property type="entry name" value="PPR"/>
    <property type="match status" value="2"/>
</dbReference>
<protein>
    <recommendedName>
        <fullName evidence="5">Pentatricopeptide repeat-containing protein</fullName>
    </recommendedName>
</protein>
<dbReference type="AlphaFoldDB" id="A0AAV7GV56"/>
<dbReference type="PANTHER" id="PTHR47926:SF381">
    <property type="entry name" value="DYW DOMAIN-CONTAINING PROTEIN"/>
    <property type="match status" value="1"/>
</dbReference>
<evidence type="ECO:0000313" key="4">
    <source>
        <dbReference type="Proteomes" id="UP000775213"/>
    </source>
</evidence>
<dbReference type="InterPro" id="IPR002885">
    <property type="entry name" value="PPR_rpt"/>
</dbReference>